<dbReference type="Proteomes" id="UP000008922">
    <property type="component" value="Chromosome"/>
</dbReference>
<dbReference type="HOGENOM" id="CLU_080662_0_1_0"/>
<evidence type="ECO:0000256" key="1">
    <source>
        <dbReference type="ARBA" id="ARBA00004141"/>
    </source>
</evidence>
<evidence type="ECO:0000256" key="5">
    <source>
        <dbReference type="ARBA" id="ARBA00023004"/>
    </source>
</evidence>
<keyword evidence="7" id="KW-0349">Heme</keyword>
<dbReference type="GO" id="GO:0009055">
    <property type="term" value="F:electron transfer activity"/>
    <property type="evidence" value="ECO:0007669"/>
    <property type="project" value="UniProtKB-UniRule"/>
</dbReference>
<feature type="transmembrane region" description="Helical" evidence="7">
    <location>
        <begin position="78"/>
        <end position="96"/>
    </location>
</feature>
<keyword evidence="6 7" id="KW-0472">Membrane</keyword>
<keyword evidence="3 7" id="KW-0812">Transmembrane</keyword>
<dbReference type="PANTHER" id="PTHR36964:SF1">
    <property type="entry name" value="PROTEIN-METHIONINE-SULFOXIDE REDUCTASE HEME-BINDING SUBUNIT MSRQ"/>
    <property type="match status" value="1"/>
</dbReference>
<dbReference type="GO" id="GO:0030091">
    <property type="term" value="P:protein repair"/>
    <property type="evidence" value="ECO:0007669"/>
    <property type="project" value="UniProtKB-UniRule"/>
</dbReference>
<keyword evidence="10" id="KW-1185">Reference proteome</keyword>
<dbReference type="eggNOG" id="COG2717">
    <property type="taxonomic scope" value="Bacteria"/>
</dbReference>
<feature type="transmembrane region" description="Helical" evidence="7">
    <location>
        <begin position="147"/>
        <end position="165"/>
    </location>
</feature>
<proteinExistence type="inferred from homology"/>
<keyword evidence="7" id="KW-0249">Electron transport</keyword>
<dbReference type="Pfam" id="PF01794">
    <property type="entry name" value="Ferric_reduct"/>
    <property type="match status" value="1"/>
</dbReference>
<keyword evidence="2 7" id="KW-0813">Transport</keyword>
<gene>
    <name evidence="7" type="primary">msrQ</name>
    <name evidence="9" type="ordered locus">ANT_11150</name>
</gene>
<feature type="domain" description="Ferric oxidoreductase" evidence="8">
    <location>
        <begin position="45"/>
        <end position="158"/>
    </location>
</feature>
<dbReference type="OrthoDB" id="9788328at2"/>
<feature type="transmembrane region" description="Helical" evidence="7">
    <location>
        <begin position="7"/>
        <end position="28"/>
    </location>
</feature>
<accession>E8N3Y5</accession>
<dbReference type="PANTHER" id="PTHR36964">
    <property type="entry name" value="PROTEIN-METHIONINE-SULFOXIDE REDUCTASE HEME-BINDING SUBUNIT MSRQ"/>
    <property type="match status" value="1"/>
</dbReference>
<evidence type="ECO:0000259" key="8">
    <source>
        <dbReference type="Pfam" id="PF01794"/>
    </source>
</evidence>
<feature type="transmembrane region" description="Helical" evidence="7">
    <location>
        <begin position="177"/>
        <end position="196"/>
    </location>
</feature>
<evidence type="ECO:0000256" key="4">
    <source>
        <dbReference type="ARBA" id="ARBA00022989"/>
    </source>
</evidence>
<dbReference type="RefSeq" id="WP_013559539.1">
    <property type="nucleotide sequence ID" value="NC_014960.1"/>
</dbReference>
<evidence type="ECO:0000256" key="2">
    <source>
        <dbReference type="ARBA" id="ARBA00022448"/>
    </source>
</evidence>
<evidence type="ECO:0000256" key="6">
    <source>
        <dbReference type="ARBA" id="ARBA00023136"/>
    </source>
</evidence>
<dbReference type="GO" id="GO:0010181">
    <property type="term" value="F:FMN binding"/>
    <property type="evidence" value="ECO:0007669"/>
    <property type="project" value="UniProtKB-UniRule"/>
</dbReference>
<evidence type="ECO:0000256" key="3">
    <source>
        <dbReference type="ARBA" id="ARBA00022692"/>
    </source>
</evidence>
<feature type="transmembrane region" description="Helical" evidence="7">
    <location>
        <begin position="116"/>
        <end position="135"/>
    </location>
</feature>
<dbReference type="InterPro" id="IPR013130">
    <property type="entry name" value="Fe3_Rdtase_TM_dom"/>
</dbReference>
<dbReference type="GO" id="GO:0046872">
    <property type="term" value="F:metal ion binding"/>
    <property type="evidence" value="ECO:0007669"/>
    <property type="project" value="UniProtKB-KW"/>
</dbReference>
<sequence length="209" mass="24311">MSSQRNGVLRILLHSVGLMPLIVLIVRWQINDLTINPIQAATRFTGDWALIFLLLSLACTPLSLLFKWRQALRFRRPLGLYAFLYASIHFLIYVWLDYDWAWNFILPSLKEKPFILAGALALFILLLLALTSFDFSPRWLGKHWKTLHRLVYLAGILVILHFAWASKGDLFRLSGEILRPLIAGVILFGLLILRLPPIRRFIQFFRSRE</sequence>
<evidence type="ECO:0000256" key="7">
    <source>
        <dbReference type="HAMAP-Rule" id="MF_01207"/>
    </source>
</evidence>
<feature type="transmembrane region" description="Helical" evidence="7">
    <location>
        <begin position="48"/>
        <end position="66"/>
    </location>
</feature>
<reference evidence="9 10" key="1">
    <citation type="submission" date="2010-12" db="EMBL/GenBank/DDBJ databases">
        <title>Whole genome sequence of Anaerolinea thermophila UNI-1.</title>
        <authorList>
            <person name="Narita-Yamada S."/>
            <person name="Kishi E."/>
            <person name="Watanabe Y."/>
            <person name="Takasaki K."/>
            <person name="Ankai A."/>
            <person name="Oguchi A."/>
            <person name="Fukui S."/>
            <person name="Takahashi M."/>
            <person name="Yashiro I."/>
            <person name="Hosoyama A."/>
            <person name="Sekiguchi Y."/>
            <person name="Hanada S."/>
            <person name="Fujita N."/>
        </authorList>
    </citation>
    <scope>NUCLEOTIDE SEQUENCE [LARGE SCALE GENOMIC DNA]</scope>
    <source>
        <strain evidence="10">DSM 14523 / JCM 11388 / NBRC 100420 / UNI-1</strain>
    </source>
</reference>
<evidence type="ECO:0000313" key="10">
    <source>
        <dbReference type="Proteomes" id="UP000008922"/>
    </source>
</evidence>
<protein>
    <recommendedName>
        <fullName evidence="7">Protein-methionine-sulfoxide reductase heme-binding subunit MsrQ</fullName>
    </recommendedName>
    <alternativeName>
        <fullName evidence="7">Flavocytochrome MsrQ</fullName>
    </alternativeName>
</protein>
<comment type="cofactor">
    <cofactor evidence="7">
        <name>FMN</name>
        <dbReference type="ChEBI" id="CHEBI:58210"/>
    </cofactor>
    <text evidence="7">Binds 1 FMN per subunit.</text>
</comment>
<dbReference type="HAMAP" id="MF_01207">
    <property type="entry name" value="MsrQ"/>
    <property type="match status" value="1"/>
</dbReference>
<comment type="subunit">
    <text evidence="7">Heterodimer of a catalytic subunit (MsrP) and a heme-binding subunit (MsrQ).</text>
</comment>
<dbReference type="AlphaFoldDB" id="E8N3Y5"/>
<name>E8N3Y5_ANATU</name>
<comment type="subcellular location">
    <subcellularLocation>
        <location evidence="7">Cell membrane</location>
        <topology evidence="7">Multi-pass membrane protein</topology>
    </subcellularLocation>
    <subcellularLocation>
        <location evidence="1">Membrane</location>
        <topology evidence="1">Multi-pass membrane protein</topology>
    </subcellularLocation>
</comment>
<keyword evidence="7" id="KW-0288">FMN</keyword>
<dbReference type="InParanoid" id="E8N3Y5"/>
<dbReference type="KEGG" id="atm:ANT_11150"/>
<dbReference type="GO" id="GO:0016679">
    <property type="term" value="F:oxidoreductase activity, acting on diphenols and related substances as donors"/>
    <property type="evidence" value="ECO:0007669"/>
    <property type="project" value="TreeGrafter"/>
</dbReference>
<keyword evidence="7" id="KW-0285">Flavoprotein</keyword>
<comment type="cofactor">
    <cofactor evidence="7">
        <name>heme b</name>
        <dbReference type="ChEBI" id="CHEBI:60344"/>
    </cofactor>
    <text evidence="7">Binds 1 heme b (iron(II)-protoporphyrin IX) group per subunit.</text>
</comment>
<dbReference type="STRING" id="926569.ANT_11150"/>
<organism evidence="9 10">
    <name type="scientific">Anaerolinea thermophila (strain DSM 14523 / JCM 11388 / NBRC 100420 / UNI-1)</name>
    <dbReference type="NCBI Taxonomy" id="926569"/>
    <lineage>
        <taxon>Bacteria</taxon>
        <taxon>Bacillati</taxon>
        <taxon>Chloroflexota</taxon>
        <taxon>Anaerolineae</taxon>
        <taxon>Anaerolineales</taxon>
        <taxon>Anaerolineaceae</taxon>
        <taxon>Anaerolinea</taxon>
    </lineage>
</organism>
<dbReference type="GO" id="GO:0020037">
    <property type="term" value="F:heme binding"/>
    <property type="evidence" value="ECO:0007669"/>
    <property type="project" value="UniProtKB-UniRule"/>
</dbReference>
<evidence type="ECO:0000313" key="9">
    <source>
        <dbReference type="EMBL" id="BAJ63149.1"/>
    </source>
</evidence>
<keyword evidence="4 7" id="KW-1133">Transmembrane helix</keyword>
<dbReference type="InterPro" id="IPR022837">
    <property type="entry name" value="MsrQ-like"/>
</dbReference>
<comment type="function">
    <text evidence="7">Part of the MsrPQ system that repairs oxidized cell envelope proteins containing methionine sulfoxide residues (Met-O), using respiratory chain electrons. Thus protects these proteins from oxidative-stress damage caused by reactive species of oxygen and chlorine. MsrPQ is essential for the maintenance of envelope integrity under bleach stress, rescuing a wide series of structurally unrelated cell envelope proteins from methionine oxidation. MsrQ provides electrons for reduction to the reductase catalytic subunit MsrP, using the quinone pool of the respiratory chain.</text>
</comment>
<keyword evidence="7" id="KW-1003">Cell membrane</keyword>
<comment type="similarity">
    <text evidence="7">Belongs to the MsrQ family.</text>
</comment>
<dbReference type="EMBL" id="AP012029">
    <property type="protein sequence ID" value="BAJ63149.1"/>
    <property type="molecule type" value="Genomic_DNA"/>
</dbReference>
<keyword evidence="7" id="KW-0479">Metal-binding</keyword>
<keyword evidence="5 7" id="KW-0408">Iron</keyword>
<dbReference type="GO" id="GO:0005886">
    <property type="term" value="C:plasma membrane"/>
    <property type="evidence" value="ECO:0007669"/>
    <property type="project" value="UniProtKB-SubCell"/>
</dbReference>